<protein>
    <submittedName>
        <fullName evidence="1">Uncharacterized protein</fullName>
    </submittedName>
</protein>
<reference evidence="1" key="1">
    <citation type="submission" date="2019-12" db="EMBL/GenBank/DDBJ databases">
        <title>Genome sequencing and annotation of Brassica cretica.</title>
        <authorList>
            <person name="Studholme D.J."/>
            <person name="Sarris P.F."/>
        </authorList>
    </citation>
    <scope>NUCLEOTIDE SEQUENCE</scope>
    <source>
        <strain evidence="1">PFS-102/07</strain>
        <tissue evidence="1">Leaf</tissue>
    </source>
</reference>
<evidence type="ECO:0000313" key="1">
    <source>
        <dbReference type="EMBL" id="KAF2609866.1"/>
    </source>
</evidence>
<accession>A0A8S9LXA3</accession>
<dbReference type="AlphaFoldDB" id="A0A8S9LXA3"/>
<organism evidence="1">
    <name type="scientific">Brassica cretica</name>
    <name type="common">Mustard</name>
    <dbReference type="NCBI Taxonomy" id="69181"/>
    <lineage>
        <taxon>Eukaryota</taxon>
        <taxon>Viridiplantae</taxon>
        <taxon>Streptophyta</taxon>
        <taxon>Embryophyta</taxon>
        <taxon>Tracheophyta</taxon>
        <taxon>Spermatophyta</taxon>
        <taxon>Magnoliopsida</taxon>
        <taxon>eudicotyledons</taxon>
        <taxon>Gunneridae</taxon>
        <taxon>Pentapetalae</taxon>
        <taxon>rosids</taxon>
        <taxon>malvids</taxon>
        <taxon>Brassicales</taxon>
        <taxon>Brassicaceae</taxon>
        <taxon>Brassiceae</taxon>
        <taxon>Brassica</taxon>
    </lineage>
</organism>
<gene>
    <name evidence="1" type="ORF">F2Q70_00013742</name>
</gene>
<comment type="caution">
    <text evidence="1">The sequence shown here is derived from an EMBL/GenBank/DDBJ whole genome shotgun (WGS) entry which is preliminary data.</text>
</comment>
<dbReference type="EMBL" id="QGKY02000089">
    <property type="protein sequence ID" value="KAF2609866.1"/>
    <property type="molecule type" value="Genomic_DNA"/>
</dbReference>
<sequence length="64" mass="7136">MHAILTWSFPPELVLWSDTMLFVWSGGEARARLRKGGSAFRIEGYIRSNFSFSDLGFILPGDGA</sequence>
<proteinExistence type="predicted"/>
<name>A0A8S9LXA3_BRACR</name>